<sequence>MSETKKRITVTVDHALNDFAERMVETGRAASVSAVVSTALAALHARELRGAKAWQDKLDEAAADPTVREKVDRMMASVHRQLREQGLPGPGAA</sequence>
<dbReference type="Proteomes" id="UP000479526">
    <property type="component" value="Unassembled WGS sequence"/>
</dbReference>
<proteinExistence type="predicted"/>
<evidence type="ECO:0000313" key="1">
    <source>
        <dbReference type="EMBL" id="NAS23643.1"/>
    </source>
</evidence>
<organism evidence="1 2">
    <name type="scientific">Herbidospora solisilvae</name>
    <dbReference type="NCBI Taxonomy" id="2696284"/>
    <lineage>
        <taxon>Bacteria</taxon>
        <taxon>Bacillati</taxon>
        <taxon>Actinomycetota</taxon>
        <taxon>Actinomycetes</taxon>
        <taxon>Streptosporangiales</taxon>
        <taxon>Streptosporangiaceae</taxon>
        <taxon>Herbidospora</taxon>
    </lineage>
</organism>
<dbReference type="AlphaFoldDB" id="A0A7C9JFB5"/>
<dbReference type="InterPro" id="IPR038296">
    <property type="entry name" value="ParD_sf"/>
</dbReference>
<gene>
    <name evidence="1" type="ORF">GT755_18320</name>
</gene>
<dbReference type="RefSeq" id="WP_161480902.1">
    <property type="nucleotide sequence ID" value="NZ_WXEW01000005.1"/>
</dbReference>
<name>A0A7C9JFB5_9ACTN</name>
<accession>A0A7C9JFB5</accession>
<evidence type="ECO:0008006" key="3">
    <source>
        <dbReference type="Google" id="ProtNLM"/>
    </source>
</evidence>
<dbReference type="Gene3D" id="6.10.10.120">
    <property type="entry name" value="Antitoxin ParD1-like"/>
    <property type="match status" value="1"/>
</dbReference>
<evidence type="ECO:0000313" key="2">
    <source>
        <dbReference type="Proteomes" id="UP000479526"/>
    </source>
</evidence>
<comment type="caution">
    <text evidence="1">The sequence shown here is derived from an EMBL/GenBank/DDBJ whole genome shotgun (WGS) entry which is preliminary data.</text>
</comment>
<dbReference type="EMBL" id="WXEW01000005">
    <property type="protein sequence ID" value="NAS23643.1"/>
    <property type="molecule type" value="Genomic_DNA"/>
</dbReference>
<protein>
    <recommendedName>
        <fullName evidence="3">CopG family transcriptional regulator</fullName>
    </recommendedName>
</protein>
<keyword evidence="2" id="KW-1185">Reference proteome</keyword>
<reference evidence="1 2" key="1">
    <citation type="submission" date="2020-01" db="EMBL/GenBank/DDBJ databases">
        <title>Herbidospora sp. NEAU-GS84 nov., a novel actinomycete isolated from soil.</title>
        <authorList>
            <person name="Han L."/>
        </authorList>
    </citation>
    <scope>NUCLEOTIDE SEQUENCE [LARGE SCALE GENOMIC DNA]</scope>
    <source>
        <strain evidence="1 2">NEAU-GS84</strain>
    </source>
</reference>